<dbReference type="OrthoDB" id="6757166at2"/>
<keyword evidence="2" id="KW-0732">Signal</keyword>
<gene>
    <name evidence="3" type="ORF">DEW08_15450</name>
</gene>
<dbReference type="KEGG" id="azz:DEW08_15450"/>
<dbReference type="AlphaFoldDB" id="A0A2S2CSE2"/>
<dbReference type="InterPro" id="IPR006311">
    <property type="entry name" value="TAT_signal"/>
</dbReference>
<evidence type="ECO:0000256" key="1">
    <source>
        <dbReference type="SAM" id="MobiDB-lite"/>
    </source>
</evidence>
<dbReference type="Pfam" id="PF07044">
    <property type="entry name" value="DUF1329"/>
    <property type="match status" value="1"/>
</dbReference>
<reference evidence="4" key="1">
    <citation type="submission" date="2018-05" db="EMBL/GenBank/DDBJ databases">
        <title>Azospirillum thermophila sp. nov., a novel isolated from hot spring.</title>
        <authorList>
            <person name="Zhao Z."/>
        </authorList>
    </citation>
    <scope>NUCLEOTIDE SEQUENCE [LARGE SCALE GENOMIC DNA]</scope>
    <source>
        <strain evidence="4">CFH 70021</strain>
    </source>
</reference>
<name>A0A2S2CSE2_9PROT</name>
<dbReference type="RefSeq" id="WP_109328579.1">
    <property type="nucleotide sequence ID" value="NZ_CP029353.1"/>
</dbReference>
<organism evidence="3 4">
    <name type="scientific">Azospirillum thermophilum</name>
    <dbReference type="NCBI Taxonomy" id="2202148"/>
    <lineage>
        <taxon>Bacteria</taxon>
        <taxon>Pseudomonadati</taxon>
        <taxon>Pseudomonadota</taxon>
        <taxon>Alphaproteobacteria</taxon>
        <taxon>Rhodospirillales</taxon>
        <taxon>Azospirillaceae</taxon>
        <taxon>Azospirillum</taxon>
    </lineage>
</organism>
<feature type="region of interest" description="Disordered" evidence="1">
    <location>
        <begin position="31"/>
        <end position="52"/>
    </location>
</feature>
<protein>
    <submittedName>
        <fullName evidence="3">DUF1329 domain-containing protein</fullName>
    </submittedName>
</protein>
<evidence type="ECO:0000256" key="2">
    <source>
        <dbReference type="SAM" id="SignalP"/>
    </source>
</evidence>
<dbReference type="PROSITE" id="PS51318">
    <property type="entry name" value="TAT"/>
    <property type="match status" value="1"/>
</dbReference>
<proteinExistence type="predicted"/>
<dbReference type="Proteomes" id="UP000245629">
    <property type="component" value="Chromosome 2"/>
</dbReference>
<dbReference type="Gene3D" id="2.50.20.10">
    <property type="entry name" value="Lipoprotein localisation LolA/LolB/LppX"/>
    <property type="match status" value="1"/>
</dbReference>
<dbReference type="EMBL" id="CP029353">
    <property type="protein sequence ID" value="AWK87431.1"/>
    <property type="molecule type" value="Genomic_DNA"/>
</dbReference>
<feature type="chain" id="PRO_5015540653" evidence="2">
    <location>
        <begin position="27"/>
        <end position="473"/>
    </location>
</feature>
<accession>A0A2S2CSE2</accession>
<feature type="signal peptide" evidence="2">
    <location>
        <begin position="1"/>
        <end position="26"/>
    </location>
</feature>
<evidence type="ECO:0000313" key="4">
    <source>
        <dbReference type="Proteomes" id="UP000245629"/>
    </source>
</evidence>
<dbReference type="InterPro" id="IPR010752">
    <property type="entry name" value="DUF1329"/>
</dbReference>
<keyword evidence="4" id="KW-1185">Reference proteome</keyword>
<sequence length="473" mass="51451">MRTPLLTRRAAVTGLLGAGLLGTGGALIPAAAQGPQPATQQAPQQAAPGAAPAVPRLGEELTPFGAVRAGNRARSIPPWTGGMTAPPKGFVAGRHPVDPFLDDGRWFTVMADELERYRPRLSAGLQALLQKFPGFEIPIFPTRRTAAAPQAVYEASIANAGRARLEANGLVLSGAQVGVPFPIPADGAQAMWNHVLRWRGLSASRTTLTALPSDAGIATSTLREEFLSPYAGDRLAEAGGRPLFYRRTQLGPGEGVGNTLLIQGTLDPLRAAIAVWYRQGERGRPQRAPDFSYDTPDPATGGIRTADMLDMFSGAMDRFDFTLVTRREMYVPYNAFRMNVGGLAPGDFLWPGHPNPQFLRYELHRVWVVDAKAKPAFRHALPDRTYYMDEDSWQIVMAEHYDAKGELVRYAEAHGVPYGQVPVFAPAMEITYDLPGNRYVVSGIDNTLSPPAFDRLQLPADFTPEALTRKGRR</sequence>
<evidence type="ECO:0000313" key="3">
    <source>
        <dbReference type="EMBL" id="AWK87431.1"/>
    </source>
</evidence>